<comment type="caution">
    <text evidence="3">The sequence shown here is derived from an EMBL/GenBank/DDBJ whole genome shotgun (WGS) entry which is preliminary data.</text>
</comment>
<dbReference type="GO" id="GO:0003677">
    <property type="term" value="F:DNA binding"/>
    <property type="evidence" value="ECO:0007669"/>
    <property type="project" value="UniProtKB-KW"/>
</dbReference>
<dbReference type="PANTHER" id="PTHR19303">
    <property type="entry name" value="TRANSPOSON"/>
    <property type="match status" value="1"/>
</dbReference>
<accession>A0A976FRA5</accession>
<feature type="domain" description="HTH CENPB-type" evidence="2">
    <location>
        <begin position="79"/>
        <end position="151"/>
    </location>
</feature>
<gene>
    <name evidence="3" type="ORF">CCR75_002697</name>
</gene>
<dbReference type="OrthoDB" id="117248at2759"/>
<dbReference type="InterPro" id="IPR004875">
    <property type="entry name" value="DDE_SF_endonuclease_dom"/>
</dbReference>
<dbReference type="AlphaFoldDB" id="A0A976FRA5"/>
<proteinExistence type="predicted"/>
<dbReference type="EMBL" id="SHOA02000004">
    <property type="protein sequence ID" value="TDH71119.1"/>
    <property type="molecule type" value="Genomic_DNA"/>
</dbReference>
<dbReference type="PROSITE" id="PS51253">
    <property type="entry name" value="HTH_CENPB"/>
    <property type="match status" value="1"/>
</dbReference>
<sequence>MATISTVAEKVKRPRTTFTNAQRLEICNYKAAHPTITQGQLASWAQESLHLPRKPSQAMISKVLKRKLDLETMTTEELICKSRRTVRFPHLDAALARWVAYCEETGIVVTGESIRAKAARFAEILAIETPLTFSNGWLYKFNERHGFGPQKHRQAPKLSIEQAVNDLHHRVQKYEPRNVFSMDETGLFYTFVPDSTLKRCTQRFSLVLSCNADGSEKVPLFITGQTEKPHDFPSTFATKLQYVQTSNTLFTRELFQKWLLQLNASFRAQDRHCILLLDTAAIHYHVQTLACTHIELVLFPPGTPCHLQPLSAGIVTAFKRRYRRRQLQVALDQVDANRMNGLVERKNVSVNEALLWCLDAWDAVPSWFITSCWYDTGLIVADNREFGSTSREMEDRLSDEIAVMLSWLPTRHAISVDELLHLPEETVSMEEPTDQDFCVPMEVANSVISVRKLPMVDSSSVLCEDELKERLKWIAKLLIYADEKGVAPESVSGMRLLQRDFRDQLKKWEKRV</sequence>
<keyword evidence="4" id="KW-1185">Reference proteome</keyword>
<reference evidence="3 4" key="1">
    <citation type="journal article" date="2021" name="Genome Biol.">
        <title>AFLAP: assembly-free linkage analysis pipeline using k-mers from genome sequencing data.</title>
        <authorList>
            <person name="Fletcher K."/>
            <person name="Zhang L."/>
            <person name="Gil J."/>
            <person name="Han R."/>
            <person name="Cavanaugh K."/>
            <person name="Michelmore R."/>
        </authorList>
    </citation>
    <scope>NUCLEOTIDE SEQUENCE [LARGE SCALE GENOMIC DNA]</scope>
    <source>
        <strain evidence="3 4">SF5</strain>
    </source>
</reference>
<dbReference type="Gene3D" id="1.10.10.60">
    <property type="entry name" value="Homeodomain-like"/>
    <property type="match status" value="2"/>
</dbReference>
<evidence type="ECO:0000313" key="4">
    <source>
        <dbReference type="Proteomes" id="UP000294530"/>
    </source>
</evidence>
<name>A0A976FRA5_BRELC</name>
<protein>
    <recommendedName>
        <fullName evidence="2">HTH CENPB-type domain-containing protein</fullName>
    </recommendedName>
</protein>
<dbReference type="GeneID" id="94346465"/>
<keyword evidence="1" id="KW-0238">DNA-binding</keyword>
<dbReference type="Pfam" id="PF03184">
    <property type="entry name" value="DDE_1"/>
    <property type="match status" value="1"/>
</dbReference>
<dbReference type="SMART" id="SM00674">
    <property type="entry name" value="CENPB"/>
    <property type="match status" value="1"/>
</dbReference>
<evidence type="ECO:0000259" key="2">
    <source>
        <dbReference type="PROSITE" id="PS51253"/>
    </source>
</evidence>
<dbReference type="RefSeq" id="XP_067820618.1">
    <property type="nucleotide sequence ID" value="XM_067960794.1"/>
</dbReference>
<dbReference type="InterPro" id="IPR006600">
    <property type="entry name" value="HTH_CenpB_DNA-bd_dom"/>
</dbReference>
<evidence type="ECO:0000313" key="3">
    <source>
        <dbReference type="EMBL" id="TDH71119.1"/>
    </source>
</evidence>
<dbReference type="PANTHER" id="PTHR19303:SF73">
    <property type="entry name" value="PROTEIN PDC2"/>
    <property type="match status" value="1"/>
</dbReference>
<dbReference type="InterPro" id="IPR009057">
    <property type="entry name" value="Homeodomain-like_sf"/>
</dbReference>
<dbReference type="Pfam" id="PF03221">
    <property type="entry name" value="HTH_Tnp_Tc5"/>
    <property type="match status" value="1"/>
</dbReference>
<organism evidence="3 4">
    <name type="scientific">Bremia lactucae</name>
    <name type="common">Lettuce downy mildew</name>
    <dbReference type="NCBI Taxonomy" id="4779"/>
    <lineage>
        <taxon>Eukaryota</taxon>
        <taxon>Sar</taxon>
        <taxon>Stramenopiles</taxon>
        <taxon>Oomycota</taxon>
        <taxon>Peronosporomycetes</taxon>
        <taxon>Peronosporales</taxon>
        <taxon>Peronosporaceae</taxon>
        <taxon>Bremia</taxon>
    </lineage>
</organism>
<dbReference type="InterPro" id="IPR050863">
    <property type="entry name" value="CenT-Element_Derived"/>
</dbReference>
<dbReference type="KEGG" id="blac:94346465"/>
<dbReference type="GO" id="GO:0005634">
    <property type="term" value="C:nucleus"/>
    <property type="evidence" value="ECO:0007669"/>
    <property type="project" value="TreeGrafter"/>
</dbReference>
<dbReference type="SUPFAM" id="SSF46689">
    <property type="entry name" value="Homeodomain-like"/>
    <property type="match status" value="1"/>
</dbReference>
<evidence type="ECO:0000256" key="1">
    <source>
        <dbReference type="ARBA" id="ARBA00023125"/>
    </source>
</evidence>
<dbReference type="Proteomes" id="UP000294530">
    <property type="component" value="Unassembled WGS sequence"/>
</dbReference>